<evidence type="ECO:0000256" key="2">
    <source>
        <dbReference type="ARBA" id="ARBA00023002"/>
    </source>
</evidence>
<keyword evidence="5" id="KW-1185">Reference proteome</keyword>
<dbReference type="GO" id="GO:0047035">
    <property type="term" value="F:testosterone dehydrogenase (NAD+) activity"/>
    <property type="evidence" value="ECO:0007669"/>
    <property type="project" value="TreeGrafter"/>
</dbReference>
<name>A0A8C3IKC2_CHRPI</name>
<evidence type="ECO:0000313" key="4">
    <source>
        <dbReference type="Ensembl" id="ENSCPBP00000034256.1"/>
    </source>
</evidence>
<dbReference type="PRINTS" id="PR00080">
    <property type="entry name" value="SDRFAMILY"/>
</dbReference>
<protein>
    <submittedName>
        <fullName evidence="4">Hydroxysteroid 17-beta dehydrogenase 2</fullName>
    </submittedName>
</protein>
<dbReference type="GO" id="GO:0004303">
    <property type="term" value="F:estradiol 17-beta-dehydrogenase [NAD(P)+] activity"/>
    <property type="evidence" value="ECO:0007669"/>
    <property type="project" value="TreeGrafter"/>
</dbReference>
<dbReference type="PANTHER" id="PTHR43313">
    <property type="entry name" value="SHORT-CHAIN DEHYDROGENASE/REDUCTASE FAMILY 9C"/>
    <property type="match status" value="1"/>
</dbReference>
<evidence type="ECO:0000256" key="3">
    <source>
        <dbReference type="RuleBase" id="RU000363"/>
    </source>
</evidence>
<dbReference type="GO" id="GO:0008202">
    <property type="term" value="P:steroid metabolic process"/>
    <property type="evidence" value="ECO:0007669"/>
    <property type="project" value="TreeGrafter"/>
</dbReference>
<sequence>MSPYRSSVRSWCVLLSSLPPRYDFCRQVFNESVYKEVKVIEGGCSCQLPYPSGLLWCGGPHRRLLLLWLLNRHRLRLGNCYGISLSPIFLPVLSTPFGWILRHDLWKGGSGFPSRFKGSTCVFLILVVSGSDSGIGHALAKYLDNLGFVVFAGVLNKKGAGAEELKRSCSQRLCVLRDSVTAVYISFSSSGLWGVVNNAGILGFPADGELLPMSVYKQCMDVNFFGHVEVTKMFLPLLRKSKGRLINISSMAGGIPMTRFAAYGASKAALSMFSGVMRQELAKWGIKVAAVHPGGFRTGRDLHPQQEKHLLENLTPDVKKDYGEDYIEALKNFLLHMPVHCAPDLSPVLDDVLNALLAKSPHGLYTPGKSAYLALFPPLPPIPLHLHNLFAPFCPHPLAAPRPDYTEEKELLQSQGHSGGPGTGASPALPTWCFCRGWGWAWGRPLPPRGFCWE</sequence>
<proteinExistence type="inferred from homology"/>
<evidence type="ECO:0000313" key="5">
    <source>
        <dbReference type="Proteomes" id="UP000694380"/>
    </source>
</evidence>
<dbReference type="Pfam" id="PF00106">
    <property type="entry name" value="adh_short"/>
    <property type="match status" value="1"/>
</dbReference>
<dbReference type="PROSITE" id="PS00061">
    <property type="entry name" value="ADH_SHORT"/>
    <property type="match status" value="1"/>
</dbReference>
<dbReference type="Ensembl" id="ENSCPBT00000040191.1">
    <property type="protein sequence ID" value="ENSCPBP00000034256.1"/>
    <property type="gene ID" value="ENSCPBG00000023906.1"/>
</dbReference>
<comment type="similarity">
    <text evidence="1 3">Belongs to the short-chain dehydrogenases/reductases (SDR) family.</text>
</comment>
<dbReference type="InterPro" id="IPR002347">
    <property type="entry name" value="SDR_fam"/>
</dbReference>
<dbReference type="PRINTS" id="PR00081">
    <property type="entry name" value="GDHRDH"/>
</dbReference>
<dbReference type="InterPro" id="IPR020904">
    <property type="entry name" value="Sc_DH/Rdtase_CS"/>
</dbReference>
<dbReference type="PANTHER" id="PTHR43313:SF3">
    <property type="entry name" value="17-BETA-HYDROXYSTEROID DEHYDROGENASE TYPE 2"/>
    <property type="match status" value="1"/>
</dbReference>
<dbReference type="InterPro" id="IPR036291">
    <property type="entry name" value="NAD(P)-bd_dom_sf"/>
</dbReference>
<gene>
    <name evidence="4" type="primary">HSD17B2</name>
</gene>
<organism evidence="4 5">
    <name type="scientific">Chrysemys picta bellii</name>
    <name type="common">Western painted turtle</name>
    <name type="synonym">Emys bellii</name>
    <dbReference type="NCBI Taxonomy" id="8478"/>
    <lineage>
        <taxon>Eukaryota</taxon>
        <taxon>Metazoa</taxon>
        <taxon>Chordata</taxon>
        <taxon>Craniata</taxon>
        <taxon>Vertebrata</taxon>
        <taxon>Euteleostomi</taxon>
        <taxon>Archelosauria</taxon>
        <taxon>Testudinata</taxon>
        <taxon>Testudines</taxon>
        <taxon>Cryptodira</taxon>
        <taxon>Durocryptodira</taxon>
        <taxon>Testudinoidea</taxon>
        <taxon>Emydidae</taxon>
        <taxon>Chrysemys</taxon>
    </lineage>
</organism>
<dbReference type="Gene3D" id="3.40.50.720">
    <property type="entry name" value="NAD(P)-binding Rossmann-like Domain"/>
    <property type="match status" value="1"/>
</dbReference>
<evidence type="ECO:0000256" key="1">
    <source>
        <dbReference type="ARBA" id="ARBA00006484"/>
    </source>
</evidence>
<dbReference type="Proteomes" id="UP000694380">
    <property type="component" value="Unplaced"/>
</dbReference>
<reference evidence="4" key="1">
    <citation type="submission" date="2025-08" db="UniProtKB">
        <authorList>
            <consortium name="Ensembl"/>
        </authorList>
    </citation>
    <scope>IDENTIFICATION</scope>
</reference>
<keyword evidence="2" id="KW-0560">Oxidoreductase</keyword>
<dbReference type="SUPFAM" id="SSF51735">
    <property type="entry name" value="NAD(P)-binding Rossmann-fold domains"/>
    <property type="match status" value="1"/>
</dbReference>
<dbReference type="GeneTree" id="ENSGT00940000160204"/>
<accession>A0A8C3IKC2</accession>
<dbReference type="AlphaFoldDB" id="A0A8C3IKC2"/>
<reference evidence="4" key="2">
    <citation type="submission" date="2025-09" db="UniProtKB">
        <authorList>
            <consortium name="Ensembl"/>
        </authorList>
    </citation>
    <scope>IDENTIFICATION</scope>
</reference>